<comment type="similarity">
    <text evidence="2">Belongs to the UPF0719 family.</text>
</comment>
<reference evidence="9" key="1">
    <citation type="submission" date="2015-07" db="EMBL/GenBank/DDBJ databases">
        <title>Near-Complete Genome Sequence of the Cellulolytic Bacterium Bacteroides (Pseudobacteroides) cellulosolvens ATCC 35603.</title>
        <authorList>
            <person name="Dassa B."/>
            <person name="Utturkar S.M."/>
            <person name="Klingeman D.M."/>
            <person name="Hurt R.A."/>
            <person name="Keller M."/>
            <person name="Xu J."/>
            <person name="Reddy Y.H.K."/>
            <person name="Borovok I."/>
            <person name="Grinberg I.R."/>
            <person name="Lamed R."/>
            <person name="Zhivin O."/>
            <person name="Bayer E.A."/>
            <person name="Brown S.D."/>
        </authorList>
    </citation>
    <scope>NUCLEOTIDE SEQUENCE [LARGE SCALE GENOMIC DNA]</scope>
    <source>
        <strain evidence="9">DSM 2933</strain>
    </source>
</reference>
<feature type="transmembrane region" description="Helical" evidence="7">
    <location>
        <begin position="52"/>
        <end position="71"/>
    </location>
</feature>
<name>A0A0L6JX14_9FIRM</name>
<dbReference type="RefSeq" id="WP_036940028.1">
    <property type="nucleotide sequence ID" value="NZ_JQKC01000010.1"/>
</dbReference>
<keyword evidence="9" id="KW-1185">Reference proteome</keyword>
<evidence type="ECO:0000256" key="1">
    <source>
        <dbReference type="ARBA" id="ARBA00004651"/>
    </source>
</evidence>
<sequence>MDLAGYLKFLGNNFLFNIPIILIGFILGWFMYSKIILRKINLKDALFEKDNLAAWIEFLGAFIFPTLYLAAKAIEGPAHEDIFMDLLICIGYEVGFIVIFTILRLFSNLAIKEISPPDVEGKISLNNEIYNQKNVAASIFSATLSIISVSMIMFLDFMPEELFASLFKILTVVVYSLVALMVYSIVLRSKTTLFKEIFVDNNPAAGIALGGFILAVETILTHTIEYQLEFDLIDLLVVSGIGLVVLLVMAYLMKWLFAAILKVNIWNEVYEQNNVGAAIGQVVLYVSIANIIVHFLK</sequence>
<feature type="transmembrane region" description="Helical" evidence="7">
    <location>
        <begin position="135"/>
        <end position="155"/>
    </location>
</feature>
<dbReference type="PANTHER" id="PTHR40043:SF1">
    <property type="entry name" value="UPF0719 INNER MEMBRANE PROTEIN YJFL"/>
    <property type="match status" value="1"/>
</dbReference>
<evidence type="ECO:0000313" key="9">
    <source>
        <dbReference type="Proteomes" id="UP000036923"/>
    </source>
</evidence>
<evidence type="ECO:0008006" key="10">
    <source>
        <dbReference type="Google" id="ProtNLM"/>
    </source>
</evidence>
<keyword evidence="3" id="KW-1003">Cell membrane</keyword>
<proteinExistence type="inferred from homology"/>
<dbReference type="Pfam" id="PF03994">
    <property type="entry name" value="DUF350"/>
    <property type="match status" value="2"/>
</dbReference>
<comment type="subcellular location">
    <subcellularLocation>
        <location evidence="1">Cell membrane</location>
        <topology evidence="1">Multi-pass membrane protein</topology>
    </subcellularLocation>
</comment>
<evidence type="ECO:0000256" key="4">
    <source>
        <dbReference type="ARBA" id="ARBA00022692"/>
    </source>
</evidence>
<dbReference type="PANTHER" id="PTHR40043">
    <property type="entry name" value="UPF0719 INNER MEMBRANE PROTEIN YJFL"/>
    <property type="match status" value="1"/>
</dbReference>
<dbReference type="eggNOG" id="ENOG502Z9GQ">
    <property type="taxonomic scope" value="Bacteria"/>
</dbReference>
<feature type="transmembrane region" description="Helical" evidence="7">
    <location>
        <begin position="162"/>
        <end position="183"/>
    </location>
</feature>
<dbReference type="GO" id="GO:0005886">
    <property type="term" value="C:plasma membrane"/>
    <property type="evidence" value="ECO:0007669"/>
    <property type="project" value="UniProtKB-SubCell"/>
</dbReference>
<evidence type="ECO:0000256" key="6">
    <source>
        <dbReference type="ARBA" id="ARBA00023136"/>
    </source>
</evidence>
<keyword evidence="5 7" id="KW-1133">Transmembrane helix</keyword>
<dbReference type="InterPro" id="IPR007140">
    <property type="entry name" value="DUF350"/>
</dbReference>
<keyword evidence="4 7" id="KW-0812">Transmembrane</keyword>
<gene>
    <name evidence="8" type="ORF">Bccel_5671</name>
</gene>
<feature type="transmembrane region" description="Helical" evidence="7">
    <location>
        <begin position="203"/>
        <end position="220"/>
    </location>
</feature>
<protein>
    <recommendedName>
        <fullName evidence="10">DUF350 domain-containing protein</fullName>
    </recommendedName>
</protein>
<comment type="caution">
    <text evidence="8">The sequence shown here is derived from an EMBL/GenBank/DDBJ whole genome shotgun (WGS) entry which is preliminary data.</text>
</comment>
<feature type="transmembrane region" description="Helical" evidence="7">
    <location>
        <begin position="277"/>
        <end position="296"/>
    </location>
</feature>
<evidence type="ECO:0000256" key="7">
    <source>
        <dbReference type="SAM" id="Phobius"/>
    </source>
</evidence>
<accession>A0A0L6JX14</accession>
<evidence type="ECO:0000313" key="8">
    <source>
        <dbReference type="EMBL" id="KNY30391.1"/>
    </source>
</evidence>
<feature type="transmembrane region" description="Helical" evidence="7">
    <location>
        <begin position="12"/>
        <end position="32"/>
    </location>
</feature>
<evidence type="ECO:0000256" key="5">
    <source>
        <dbReference type="ARBA" id="ARBA00022989"/>
    </source>
</evidence>
<keyword evidence="6 7" id="KW-0472">Membrane</keyword>
<evidence type="ECO:0000256" key="2">
    <source>
        <dbReference type="ARBA" id="ARBA00005779"/>
    </source>
</evidence>
<evidence type="ECO:0000256" key="3">
    <source>
        <dbReference type="ARBA" id="ARBA00022475"/>
    </source>
</evidence>
<dbReference type="AlphaFoldDB" id="A0A0L6JX14"/>
<feature type="transmembrane region" description="Helical" evidence="7">
    <location>
        <begin position="83"/>
        <end position="106"/>
    </location>
</feature>
<feature type="transmembrane region" description="Helical" evidence="7">
    <location>
        <begin position="232"/>
        <end position="257"/>
    </location>
</feature>
<dbReference type="STRING" id="398512.Bccel_5671"/>
<dbReference type="EMBL" id="LGTC01000001">
    <property type="protein sequence ID" value="KNY30391.1"/>
    <property type="molecule type" value="Genomic_DNA"/>
</dbReference>
<dbReference type="OrthoDB" id="1738162at2"/>
<dbReference type="Proteomes" id="UP000036923">
    <property type="component" value="Unassembled WGS sequence"/>
</dbReference>
<organism evidence="8 9">
    <name type="scientific">Pseudobacteroides cellulosolvens ATCC 35603 = DSM 2933</name>
    <dbReference type="NCBI Taxonomy" id="398512"/>
    <lineage>
        <taxon>Bacteria</taxon>
        <taxon>Bacillati</taxon>
        <taxon>Bacillota</taxon>
        <taxon>Clostridia</taxon>
        <taxon>Eubacteriales</taxon>
        <taxon>Oscillospiraceae</taxon>
        <taxon>Pseudobacteroides</taxon>
    </lineage>
</organism>